<dbReference type="InParanoid" id="A0A2P5BXW4"/>
<reference evidence="2" key="1">
    <citation type="submission" date="2016-06" db="EMBL/GenBank/DDBJ databases">
        <title>Parallel loss of symbiosis genes in relatives of nitrogen-fixing non-legume Parasponia.</title>
        <authorList>
            <person name="Van Velzen R."/>
            <person name="Holmer R."/>
            <person name="Bu F."/>
            <person name="Rutten L."/>
            <person name="Van Zeijl A."/>
            <person name="Liu W."/>
            <person name="Santuari L."/>
            <person name="Cao Q."/>
            <person name="Sharma T."/>
            <person name="Shen D."/>
            <person name="Roswanjaya Y."/>
            <person name="Wardhani T."/>
            <person name="Kalhor M.S."/>
            <person name="Jansen J."/>
            <person name="Van den Hoogen J."/>
            <person name="Gungor B."/>
            <person name="Hartog M."/>
            <person name="Hontelez J."/>
            <person name="Verver J."/>
            <person name="Yang W.-C."/>
            <person name="Schijlen E."/>
            <person name="Repin R."/>
            <person name="Schilthuizen M."/>
            <person name="Schranz E."/>
            <person name="Heidstra R."/>
            <person name="Miyata K."/>
            <person name="Fedorova E."/>
            <person name="Kohlen W."/>
            <person name="Bisseling T."/>
            <person name="Smit S."/>
            <person name="Geurts R."/>
        </authorList>
    </citation>
    <scope>NUCLEOTIDE SEQUENCE [LARGE SCALE GENOMIC DNA]</scope>
    <source>
        <strain evidence="2">cv. RG33-2</strain>
    </source>
</reference>
<accession>A0A2P5BXW4</accession>
<dbReference type="AlphaFoldDB" id="A0A2P5BXW4"/>
<evidence type="ECO:0000313" key="2">
    <source>
        <dbReference type="Proteomes" id="UP000237000"/>
    </source>
</evidence>
<dbReference type="Proteomes" id="UP000237000">
    <property type="component" value="Unassembled WGS sequence"/>
</dbReference>
<proteinExistence type="predicted"/>
<organism evidence="1 2">
    <name type="scientific">Trema orientale</name>
    <name type="common">Charcoal tree</name>
    <name type="synonym">Celtis orientalis</name>
    <dbReference type="NCBI Taxonomy" id="63057"/>
    <lineage>
        <taxon>Eukaryota</taxon>
        <taxon>Viridiplantae</taxon>
        <taxon>Streptophyta</taxon>
        <taxon>Embryophyta</taxon>
        <taxon>Tracheophyta</taxon>
        <taxon>Spermatophyta</taxon>
        <taxon>Magnoliopsida</taxon>
        <taxon>eudicotyledons</taxon>
        <taxon>Gunneridae</taxon>
        <taxon>Pentapetalae</taxon>
        <taxon>rosids</taxon>
        <taxon>fabids</taxon>
        <taxon>Rosales</taxon>
        <taxon>Cannabaceae</taxon>
        <taxon>Trema</taxon>
    </lineage>
</organism>
<evidence type="ECO:0000313" key="1">
    <source>
        <dbReference type="EMBL" id="PON53626.1"/>
    </source>
</evidence>
<comment type="caution">
    <text evidence="1">The sequence shown here is derived from an EMBL/GenBank/DDBJ whole genome shotgun (WGS) entry which is preliminary data.</text>
</comment>
<protein>
    <submittedName>
        <fullName evidence="1">Uncharacterized protein</fullName>
    </submittedName>
</protein>
<dbReference type="EMBL" id="JXTC01000442">
    <property type="protein sequence ID" value="PON53626.1"/>
    <property type="molecule type" value="Genomic_DNA"/>
</dbReference>
<sequence>MSAGAMRPPTANLVTATIAIASPPTAVHIPRVPSTATVDSHHALNITMQVLSAVDPNTL</sequence>
<gene>
    <name evidence="1" type="ORF">TorRG33x02_304980</name>
</gene>
<keyword evidence="2" id="KW-1185">Reference proteome</keyword>
<name>A0A2P5BXW4_TREOI</name>